<reference evidence="4 5" key="1">
    <citation type="journal article" date="2024" name="Front Chem Biol">
        <title>Unveiling the potential of Daldinia eschscholtzii MFLUCC 19-0629 through bioactivity and bioinformatics studies for enhanced sustainable agriculture production.</title>
        <authorList>
            <person name="Brooks S."/>
            <person name="Weaver J.A."/>
            <person name="Klomchit A."/>
            <person name="Alharthi S.A."/>
            <person name="Onlamun T."/>
            <person name="Nurani R."/>
            <person name="Vong T.K."/>
            <person name="Alberti F."/>
            <person name="Greco C."/>
        </authorList>
    </citation>
    <scope>NUCLEOTIDE SEQUENCE [LARGE SCALE GENOMIC DNA]</scope>
    <source>
        <strain evidence="4">MFLUCC 19-0629</strain>
    </source>
</reference>
<sequence length="209" mass="23633">MATTRWKSTLYPSEKFVEACGAVVFNATEPEQVLLLYYAALDEWILPKGRRNCNESRKDAVIREVLEESGCAIRLRPVTMETRAPSDFEAADVKDVPRTYDSLTEAFMLDVRDLGKGNGVKLVWWFIAELDSIVGEGEAQFEPRFFRGDKAVEILTFQKDRDVLMKALELVERAANNTTKSEEHNVKSMERGPDGSRVSQFDTTPESAD</sequence>
<proteinExistence type="predicted"/>
<keyword evidence="1" id="KW-0378">Hydrolase</keyword>
<dbReference type="GO" id="GO:0006167">
    <property type="term" value="P:AMP biosynthetic process"/>
    <property type="evidence" value="ECO:0007669"/>
    <property type="project" value="TreeGrafter"/>
</dbReference>
<dbReference type="PROSITE" id="PS51462">
    <property type="entry name" value="NUDIX"/>
    <property type="match status" value="1"/>
</dbReference>
<accession>A0AAX6MUH9</accession>
<dbReference type="PANTHER" id="PTHR21340:SF0">
    <property type="entry name" value="BIS(5'-NUCLEOSYL)-TETRAPHOSPHATASE [ASYMMETRICAL]"/>
    <property type="match status" value="1"/>
</dbReference>
<dbReference type="Pfam" id="PF00293">
    <property type="entry name" value="NUDIX"/>
    <property type="match status" value="1"/>
</dbReference>
<evidence type="ECO:0000313" key="4">
    <source>
        <dbReference type="EMBL" id="KAK6956154.1"/>
    </source>
</evidence>
<dbReference type="GO" id="GO:0006754">
    <property type="term" value="P:ATP biosynthetic process"/>
    <property type="evidence" value="ECO:0007669"/>
    <property type="project" value="TreeGrafter"/>
</dbReference>
<evidence type="ECO:0000256" key="2">
    <source>
        <dbReference type="SAM" id="MobiDB-lite"/>
    </source>
</evidence>
<dbReference type="SUPFAM" id="SSF55811">
    <property type="entry name" value="Nudix"/>
    <property type="match status" value="1"/>
</dbReference>
<comment type="caution">
    <text evidence="4">The sequence shown here is derived from an EMBL/GenBank/DDBJ whole genome shotgun (WGS) entry which is preliminary data.</text>
</comment>
<feature type="domain" description="Nudix hydrolase" evidence="3">
    <location>
        <begin position="15"/>
        <end position="147"/>
    </location>
</feature>
<feature type="compositionally biased region" description="Basic and acidic residues" evidence="2">
    <location>
        <begin position="180"/>
        <end position="194"/>
    </location>
</feature>
<dbReference type="GO" id="GO:0004081">
    <property type="term" value="F:bis(5'-nucleosyl)-tetraphosphatase (asymmetrical) activity"/>
    <property type="evidence" value="ECO:0007669"/>
    <property type="project" value="TreeGrafter"/>
</dbReference>
<dbReference type="InterPro" id="IPR015797">
    <property type="entry name" value="NUDIX_hydrolase-like_dom_sf"/>
</dbReference>
<dbReference type="InterPro" id="IPR020084">
    <property type="entry name" value="NUDIX_hydrolase_CS"/>
</dbReference>
<dbReference type="AlphaFoldDB" id="A0AAX6MUH9"/>
<gene>
    <name evidence="4" type="ORF">Daesc_001427</name>
</gene>
<name>A0AAX6MUH9_9PEZI</name>
<feature type="region of interest" description="Disordered" evidence="2">
    <location>
        <begin position="176"/>
        <end position="209"/>
    </location>
</feature>
<evidence type="ECO:0000313" key="5">
    <source>
        <dbReference type="Proteomes" id="UP001369815"/>
    </source>
</evidence>
<protein>
    <recommendedName>
        <fullName evidence="3">Nudix hydrolase domain-containing protein</fullName>
    </recommendedName>
</protein>
<keyword evidence="5" id="KW-1185">Reference proteome</keyword>
<evidence type="ECO:0000259" key="3">
    <source>
        <dbReference type="PROSITE" id="PS51462"/>
    </source>
</evidence>
<dbReference type="InterPro" id="IPR000086">
    <property type="entry name" value="NUDIX_hydrolase_dom"/>
</dbReference>
<dbReference type="PROSITE" id="PS00893">
    <property type="entry name" value="NUDIX_BOX"/>
    <property type="match status" value="1"/>
</dbReference>
<dbReference type="Gene3D" id="3.90.79.10">
    <property type="entry name" value="Nucleoside Triphosphate Pyrophosphohydrolase"/>
    <property type="match status" value="1"/>
</dbReference>
<dbReference type="InterPro" id="IPR051325">
    <property type="entry name" value="Nudix_hydrolase_domain"/>
</dbReference>
<dbReference type="PANTHER" id="PTHR21340">
    <property type="entry name" value="DIADENOSINE 5,5-P1,P4-TETRAPHOSPHATE PYROPHOSPHOHYDROLASE MUTT"/>
    <property type="match status" value="1"/>
</dbReference>
<dbReference type="Proteomes" id="UP001369815">
    <property type="component" value="Unassembled WGS sequence"/>
</dbReference>
<feature type="compositionally biased region" description="Polar residues" evidence="2">
    <location>
        <begin position="197"/>
        <end position="209"/>
    </location>
</feature>
<organism evidence="4 5">
    <name type="scientific">Daldinia eschscholtzii</name>
    <dbReference type="NCBI Taxonomy" id="292717"/>
    <lineage>
        <taxon>Eukaryota</taxon>
        <taxon>Fungi</taxon>
        <taxon>Dikarya</taxon>
        <taxon>Ascomycota</taxon>
        <taxon>Pezizomycotina</taxon>
        <taxon>Sordariomycetes</taxon>
        <taxon>Xylariomycetidae</taxon>
        <taxon>Xylariales</taxon>
        <taxon>Hypoxylaceae</taxon>
        <taxon>Daldinia</taxon>
    </lineage>
</organism>
<evidence type="ECO:0000256" key="1">
    <source>
        <dbReference type="ARBA" id="ARBA00022801"/>
    </source>
</evidence>
<dbReference type="EMBL" id="JBANMG010000002">
    <property type="protein sequence ID" value="KAK6956154.1"/>
    <property type="molecule type" value="Genomic_DNA"/>
</dbReference>